<dbReference type="Pfam" id="PF24536">
    <property type="entry name" value="NXPE4_C"/>
    <property type="match status" value="1"/>
</dbReference>
<protein>
    <recommendedName>
        <fullName evidence="3">NXPE C-terminal domain-containing protein</fullName>
    </recommendedName>
</protein>
<dbReference type="InterPro" id="IPR013783">
    <property type="entry name" value="Ig-like_fold"/>
</dbReference>
<dbReference type="PANTHER" id="PTHR16165">
    <property type="entry name" value="NXPE FAMILY MEMBER"/>
    <property type="match status" value="1"/>
</dbReference>
<dbReference type="PANTHER" id="PTHR16165:SF3">
    <property type="entry name" value="NXPE FAMILY MEMBER 1"/>
    <property type="match status" value="1"/>
</dbReference>
<evidence type="ECO:0000256" key="1">
    <source>
        <dbReference type="ARBA" id="ARBA00005431"/>
    </source>
</evidence>
<dbReference type="AlphaFoldDB" id="A0A8D0GNU0"/>
<dbReference type="SUPFAM" id="SSF81296">
    <property type="entry name" value="E set domains"/>
    <property type="match status" value="1"/>
</dbReference>
<name>A0A8D0GNU0_SPHPU</name>
<reference evidence="4" key="1">
    <citation type="submission" date="2025-08" db="UniProtKB">
        <authorList>
            <consortium name="Ensembl"/>
        </authorList>
    </citation>
    <scope>IDENTIFICATION</scope>
</reference>
<dbReference type="InterPro" id="IPR014756">
    <property type="entry name" value="Ig_E-set"/>
</dbReference>
<organism evidence="4 5">
    <name type="scientific">Sphenodon punctatus</name>
    <name type="common">Tuatara</name>
    <name type="synonym">Hatteria punctata</name>
    <dbReference type="NCBI Taxonomy" id="8508"/>
    <lineage>
        <taxon>Eukaryota</taxon>
        <taxon>Metazoa</taxon>
        <taxon>Chordata</taxon>
        <taxon>Craniata</taxon>
        <taxon>Vertebrata</taxon>
        <taxon>Euteleostomi</taxon>
        <taxon>Lepidosauria</taxon>
        <taxon>Sphenodontia</taxon>
        <taxon>Sphenodontidae</taxon>
        <taxon>Sphenodon</taxon>
    </lineage>
</organism>
<keyword evidence="2" id="KW-0732">Signal</keyword>
<dbReference type="GeneTree" id="ENSGT00950000182866"/>
<feature type="chain" id="PRO_5034977004" description="NXPE C-terminal domain-containing protein" evidence="2">
    <location>
        <begin position="25"/>
        <end position="526"/>
    </location>
</feature>
<reference evidence="4" key="2">
    <citation type="submission" date="2025-09" db="UniProtKB">
        <authorList>
            <consortium name="Ensembl"/>
        </authorList>
    </citation>
    <scope>IDENTIFICATION</scope>
</reference>
<sequence>INFNFWEVLTLFLSLCTLKVTIFSRKHENWPIGSIAPCMPKDGLTEREKKIKSVLKEMDQLVPNVTFTNVNTTTSAKNSVATILNHKDTYCIGDQLTVRLDMYDNLGNRKKYGGDFLRARIFSSTLKAGTSGRVEDFNNGTYLVNFTLFWEGNVALSVLLFHPSEGVSALWAARKKGYEKIVFTGMFANGTSAVFTECNFNVTTKAKVCEYLDHRDEEAFYCIKPDNVPCEAFIQLKSQNKPISYLSVLEKGLFDRYLIEIGMTPDSIVISFFLTDSKTLSNGKCKIGMRSPSPSGYVWQNQWNPAFCTLSNFKTTDQINACLKGKLIYLLGDSTMRQWIEYFIRTVRSLTYFNLHATGKVQTMVALDTARNIQIQWKKHGHPFIGSSEYTVKAHKYVSREIDSLEGNRDTVIVISLGQHFRPYPMDLFIRRVLNVRKAIERLFLRSPDTKVIIKEENTREMSIDPERFSDFHGYMQYLASKVLFQGLNVAVIDAWDMTTAYGTYDVHPPDHVVWNEINMFLNYIC</sequence>
<feature type="domain" description="NXPE C-terminal" evidence="3">
    <location>
        <begin position="303"/>
        <end position="526"/>
    </location>
</feature>
<accession>A0A8D0GNU0</accession>
<dbReference type="Gene3D" id="2.60.40.10">
    <property type="entry name" value="Immunoglobulins"/>
    <property type="match status" value="1"/>
</dbReference>
<comment type="similarity">
    <text evidence="1">Belongs to the NXPE family.</text>
</comment>
<evidence type="ECO:0000313" key="4">
    <source>
        <dbReference type="Ensembl" id="ENSSPUP00000007972.1"/>
    </source>
</evidence>
<evidence type="ECO:0000313" key="5">
    <source>
        <dbReference type="Proteomes" id="UP000694392"/>
    </source>
</evidence>
<dbReference type="Proteomes" id="UP000694392">
    <property type="component" value="Unplaced"/>
</dbReference>
<evidence type="ECO:0000259" key="3">
    <source>
        <dbReference type="Pfam" id="PF24536"/>
    </source>
</evidence>
<evidence type="ECO:0000256" key="2">
    <source>
        <dbReference type="SAM" id="SignalP"/>
    </source>
</evidence>
<dbReference type="InterPro" id="IPR026845">
    <property type="entry name" value="NXPH/NXPE"/>
</dbReference>
<proteinExistence type="inferred from homology"/>
<feature type="signal peptide" evidence="2">
    <location>
        <begin position="1"/>
        <end position="24"/>
    </location>
</feature>
<dbReference type="InterPro" id="IPR057106">
    <property type="entry name" value="NXPE4_C"/>
</dbReference>
<dbReference type="Pfam" id="PF06312">
    <property type="entry name" value="Neurexophilin"/>
    <property type="match status" value="1"/>
</dbReference>
<dbReference type="Ensembl" id="ENSSPUT00000008496.1">
    <property type="protein sequence ID" value="ENSSPUP00000007972.1"/>
    <property type="gene ID" value="ENSSPUG00000006148.1"/>
</dbReference>
<keyword evidence="5" id="KW-1185">Reference proteome</keyword>